<comment type="caution">
    <text evidence="1">The sequence shown here is derived from an EMBL/GenBank/DDBJ whole genome shotgun (WGS) entry which is preliminary data.</text>
</comment>
<protein>
    <recommendedName>
        <fullName evidence="3">Phage protein</fullName>
    </recommendedName>
</protein>
<dbReference type="AlphaFoldDB" id="S0PFY7"/>
<evidence type="ECO:0000313" key="1">
    <source>
        <dbReference type="EMBL" id="EOT87331.1"/>
    </source>
</evidence>
<gene>
    <name evidence="1" type="ORF">I573_00387</name>
</gene>
<dbReference type="PATRIC" id="fig|1140003.3.peg.387"/>
<dbReference type="STRING" id="1140003.OMY_00392"/>
<dbReference type="RefSeq" id="WP_016184883.1">
    <property type="nucleotide sequence ID" value="NZ_ASWO01000001.1"/>
</dbReference>
<dbReference type="EMBL" id="ASWO01000001">
    <property type="protein sequence ID" value="EOT87331.1"/>
    <property type="molecule type" value="Genomic_DNA"/>
</dbReference>
<sequence>MTKEDVLTRLQKELSLPRLTIKLEDKHYSEDEYQQVKAQLLSYFEDYVRNIEN</sequence>
<proteinExistence type="predicted"/>
<dbReference type="eggNOG" id="ENOG502ZNS1">
    <property type="taxonomic scope" value="Bacteria"/>
</dbReference>
<keyword evidence="2" id="KW-1185">Reference proteome</keyword>
<name>S0PFY7_9ENTE</name>
<evidence type="ECO:0008006" key="3">
    <source>
        <dbReference type="Google" id="ProtNLM"/>
    </source>
</evidence>
<evidence type="ECO:0000313" key="2">
    <source>
        <dbReference type="Proteomes" id="UP000015961"/>
    </source>
</evidence>
<accession>S0PFY7</accession>
<dbReference type="Proteomes" id="UP000015961">
    <property type="component" value="Unassembled WGS sequence"/>
</dbReference>
<reference evidence="1 2" key="1">
    <citation type="submission" date="2013-03" db="EMBL/GenBank/DDBJ databases">
        <title>The Genome Sequence of Enterococcus sulfureus ATCC_49903 (PacBio/Illumina hybrid assembly).</title>
        <authorList>
            <consortium name="The Broad Institute Genomics Platform"/>
            <consortium name="The Broad Institute Genome Sequencing Center for Infectious Disease"/>
            <person name="Earl A."/>
            <person name="Russ C."/>
            <person name="Gilmore M."/>
            <person name="Surin D."/>
            <person name="Walker B."/>
            <person name="Young S."/>
            <person name="Zeng Q."/>
            <person name="Gargeya S."/>
            <person name="Fitzgerald M."/>
            <person name="Haas B."/>
            <person name="Abouelleil A."/>
            <person name="Allen A.W."/>
            <person name="Alvarado L."/>
            <person name="Arachchi H.M."/>
            <person name="Berlin A.M."/>
            <person name="Chapman S.B."/>
            <person name="Gainer-Dewar J."/>
            <person name="Goldberg J."/>
            <person name="Griggs A."/>
            <person name="Gujja S."/>
            <person name="Hansen M."/>
            <person name="Howarth C."/>
            <person name="Imamovic A."/>
            <person name="Ireland A."/>
            <person name="Larimer J."/>
            <person name="McCowan C."/>
            <person name="Murphy C."/>
            <person name="Pearson M."/>
            <person name="Poon T.W."/>
            <person name="Priest M."/>
            <person name="Roberts A."/>
            <person name="Saif S."/>
            <person name="Shea T."/>
            <person name="Sisk P."/>
            <person name="Sykes S."/>
            <person name="Wortman J."/>
            <person name="Nusbaum C."/>
            <person name="Birren B."/>
        </authorList>
    </citation>
    <scope>NUCLEOTIDE SEQUENCE [LARGE SCALE GENOMIC DNA]</scope>
    <source>
        <strain evidence="1 2">ATCC 49903</strain>
    </source>
</reference>
<organism evidence="1 2">
    <name type="scientific">Enterococcus sulfureus ATCC 49903</name>
    <dbReference type="NCBI Taxonomy" id="1140003"/>
    <lineage>
        <taxon>Bacteria</taxon>
        <taxon>Bacillati</taxon>
        <taxon>Bacillota</taxon>
        <taxon>Bacilli</taxon>
        <taxon>Lactobacillales</taxon>
        <taxon>Enterococcaceae</taxon>
        <taxon>Enterococcus</taxon>
    </lineage>
</organism>